<evidence type="ECO:0000313" key="1">
    <source>
        <dbReference type="EMBL" id="GBP79368.1"/>
    </source>
</evidence>
<name>A0A4C1YT94_EUMVA</name>
<keyword evidence="2" id="KW-1185">Reference proteome</keyword>
<comment type="caution">
    <text evidence="1">The sequence shown here is derived from an EMBL/GenBank/DDBJ whole genome shotgun (WGS) entry which is preliminary data.</text>
</comment>
<dbReference type="Proteomes" id="UP000299102">
    <property type="component" value="Unassembled WGS sequence"/>
</dbReference>
<evidence type="ECO:0000313" key="2">
    <source>
        <dbReference type="Proteomes" id="UP000299102"/>
    </source>
</evidence>
<organism evidence="1 2">
    <name type="scientific">Eumeta variegata</name>
    <name type="common">Bagworm moth</name>
    <name type="synonym">Eumeta japonica</name>
    <dbReference type="NCBI Taxonomy" id="151549"/>
    <lineage>
        <taxon>Eukaryota</taxon>
        <taxon>Metazoa</taxon>
        <taxon>Ecdysozoa</taxon>
        <taxon>Arthropoda</taxon>
        <taxon>Hexapoda</taxon>
        <taxon>Insecta</taxon>
        <taxon>Pterygota</taxon>
        <taxon>Neoptera</taxon>
        <taxon>Endopterygota</taxon>
        <taxon>Lepidoptera</taxon>
        <taxon>Glossata</taxon>
        <taxon>Ditrysia</taxon>
        <taxon>Tineoidea</taxon>
        <taxon>Psychidae</taxon>
        <taxon>Oiketicinae</taxon>
        <taxon>Eumeta</taxon>
    </lineage>
</organism>
<accession>A0A4C1YT94</accession>
<dbReference type="EMBL" id="BGZK01001412">
    <property type="protein sequence ID" value="GBP79368.1"/>
    <property type="molecule type" value="Genomic_DNA"/>
</dbReference>
<gene>
    <name evidence="1" type="ORF">EVAR_59212_1</name>
</gene>
<proteinExistence type="predicted"/>
<dbReference type="AlphaFoldDB" id="A0A4C1YT94"/>
<protein>
    <submittedName>
        <fullName evidence="1">Uncharacterized protein</fullName>
    </submittedName>
</protein>
<reference evidence="1 2" key="1">
    <citation type="journal article" date="2019" name="Commun. Biol.">
        <title>The bagworm genome reveals a unique fibroin gene that provides high tensile strength.</title>
        <authorList>
            <person name="Kono N."/>
            <person name="Nakamura H."/>
            <person name="Ohtoshi R."/>
            <person name="Tomita M."/>
            <person name="Numata K."/>
            <person name="Arakawa K."/>
        </authorList>
    </citation>
    <scope>NUCLEOTIDE SEQUENCE [LARGE SCALE GENOMIC DNA]</scope>
</reference>
<sequence>MAEAIIRSKASGKAREDWAIPTVTCVNRVPDKSSRADWEPTQIAKCERWRRSWTCRLKESSLCGPRRNKSYTTACLAPRWRCGGCAYDMEDGEDAIGKFIKNQGQ</sequence>